<dbReference type="Proteomes" id="UP000094757">
    <property type="component" value="Chromosome"/>
</dbReference>
<protein>
    <submittedName>
        <fullName evidence="3">Asp23/Gls24 family envelope stress response protein</fullName>
    </submittedName>
</protein>
<evidence type="ECO:0000313" key="3">
    <source>
        <dbReference type="EMBL" id="RID94072.1"/>
    </source>
</evidence>
<sequence length="125" mass="13199">METAEFTTSTGTIRIAVRVIADIANKAVLAVPGVAGIEVGLSDAITQAINMERTGGVNVSINEKGVSINLYILVKHGIRVPDLALTVQGRVKEAVQNQTNVIAEAVNVHIQGIVFDTMKVGDLHV</sequence>
<dbReference type="STRING" id="39950.BCB69_02630"/>
<comment type="similarity">
    <text evidence="1">Belongs to the asp23 family.</text>
</comment>
<dbReference type="AlphaFoldDB" id="A0A1B3WDH4"/>
<keyword evidence="5" id="KW-1185">Reference proteome</keyword>
<dbReference type="Proteomes" id="UP000266262">
    <property type="component" value="Unassembled WGS sequence"/>
</dbReference>
<dbReference type="EMBL" id="QWKU01000001">
    <property type="protein sequence ID" value="RID94072.1"/>
    <property type="molecule type" value="Genomic_DNA"/>
</dbReference>
<dbReference type="RefSeq" id="WP_022513414.1">
    <property type="nucleotide sequence ID" value="NZ_CP017037.1"/>
</dbReference>
<proteinExistence type="inferred from homology"/>
<dbReference type="PANTHER" id="PTHR34297">
    <property type="entry name" value="HYPOTHETICAL CYTOSOLIC PROTEIN-RELATED"/>
    <property type="match status" value="1"/>
</dbReference>
<dbReference type="OrthoDB" id="9793465at2"/>
<reference evidence="4" key="2">
    <citation type="submission" date="2016-08" db="EMBL/GenBank/DDBJ databases">
        <authorList>
            <person name="Holder M.E."/>
            <person name="Ajami N.J."/>
            <person name="Petrosino J.F."/>
        </authorList>
    </citation>
    <scope>NUCLEOTIDE SEQUENCE [LARGE SCALE GENOMIC DNA]</scope>
    <source>
        <strain evidence="4">F0677</strain>
    </source>
</reference>
<gene>
    <name evidence="2" type="ORF">BCB69_02630</name>
    <name evidence="3" type="ORF">DX915_00565</name>
</gene>
<evidence type="ECO:0000256" key="1">
    <source>
        <dbReference type="ARBA" id="ARBA00005721"/>
    </source>
</evidence>
<reference evidence="3 5" key="3">
    <citation type="submission" date="2018-08" db="EMBL/GenBank/DDBJ databases">
        <title>Draft genome sequence of Dialister pneumosintes KCOM 1685.</title>
        <authorList>
            <person name="Kook J.-K."/>
            <person name="Park S.-N."/>
            <person name="Lim Y.K."/>
        </authorList>
    </citation>
    <scope>NUCLEOTIDE SEQUENCE [LARGE SCALE GENOMIC DNA]</scope>
    <source>
        <strain evidence="3 5">KCOM 1685</strain>
    </source>
</reference>
<dbReference type="EMBL" id="CP017037">
    <property type="protein sequence ID" value="AOH38963.1"/>
    <property type="molecule type" value="Genomic_DNA"/>
</dbReference>
<evidence type="ECO:0000313" key="5">
    <source>
        <dbReference type="Proteomes" id="UP000266262"/>
    </source>
</evidence>
<organism evidence="2 4">
    <name type="scientific">Dialister pneumosintes</name>
    <dbReference type="NCBI Taxonomy" id="39950"/>
    <lineage>
        <taxon>Bacteria</taxon>
        <taxon>Bacillati</taxon>
        <taxon>Bacillota</taxon>
        <taxon>Negativicutes</taxon>
        <taxon>Veillonellales</taxon>
        <taxon>Veillonellaceae</taxon>
        <taxon>Dialister</taxon>
    </lineage>
</organism>
<reference evidence="2" key="1">
    <citation type="submission" date="2016-08" db="EMBL/GenBank/DDBJ databases">
        <authorList>
            <person name="Seilhamer J.J."/>
        </authorList>
    </citation>
    <scope>NUCLEOTIDE SEQUENCE [LARGE SCALE GENOMIC DNA]</scope>
    <source>
        <strain evidence="2">F0677</strain>
    </source>
</reference>
<dbReference type="KEGG" id="dpn:BCB69_02630"/>
<dbReference type="InterPro" id="IPR005531">
    <property type="entry name" value="Asp23"/>
</dbReference>
<dbReference type="Pfam" id="PF03780">
    <property type="entry name" value="Asp23"/>
    <property type="match status" value="1"/>
</dbReference>
<evidence type="ECO:0000313" key="2">
    <source>
        <dbReference type="EMBL" id="AOH38963.1"/>
    </source>
</evidence>
<name>A0A1B3WDH4_9FIRM</name>
<evidence type="ECO:0000313" key="4">
    <source>
        <dbReference type="Proteomes" id="UP000094757"/>
    </source>
</evidence>
<accession>A0A1B3WDH4</accession>